<dbReference type="GO" id="GO:0006355">
    <property type="term" value="P:regulation of DNA-templated transcription"/>
    <property type="evidence" value="ECO:0007669"/>
    <property type="project" value="InterPro"/>
</dbReference>
<dbReference type="InterPro" id="IPR016032">
    <property type="entry name" value="Sig_transdc_resp-reg_C-effctor"/>
</dbReference>
<dbReference type="PANTHER" id="PTHR16305:SF28">
    <property type="entry name" value="GUANYLATE CYCLASE DOMAIN-CONTAINING PROTEIN"/>
    <property type="match status" value="1"/>
</dbReference>
<feature type="domain" description="HTH luxR-type" evidence="3">
    <location>
        <begin position="805"/>
        <end position="870"/>
    </location>
</feature>
<dbReference type="Pfam" id="PF00196">
    <property type="entry name" value="GerE"/>
    <property type="match status" value="1"/>
</dbReference>
<dbReference type="GO" id="GO:0003677">
    <property type="term" value="F:DNA binding"/>
    <property type="evidence" value="ECO:0007669"/>
    <property type="project" value="UniProtKB-KW"/>
</dbReference>
<dbReference type="PROSITE" id="PS00622">
    <property type="entry name" value="HTH_LUXR_1"/>
    <property type="match status" value="1"/>
</dbReference>
<dbReference type="SMART" id="SM00382">
    <property type="entry name" value="AAA"/>
    <property type="match status" value="1"/>
</dbReference>
<dbReference type="PANTHER" id="PTHR16305">
    <property type="entry name" value="TESTICULAR SOLUBLE ADENYLYL CYCLASE"/>
    <property type="match status" value="1"/>
</dbReference>
<dbReference type="SMART" id="SM00421">
    <property type="entry name" value="HTH_LUXR"/>
    <property type="match status" value="1"/>
</dbReference>
<dbReference type="GO" id="GO:0004016">
    <property type="term" value="F:adenylate cyclase activity"/>
    <property type="evidence" value="ECO:0007669"/>
    <property type="project" value="TreeGrafter"/>
</dbReference>
<evidence type="ECO:0000313" key="5">
    <source>
        <dbReference type="Proteomes" id="UP000254291"/>
    </source>
</evidence>
<dbReference type="Gene3D" id="3.40.50.300">
    <property type="entry name" value="P-loop containing nucleotide triphosphate hydrolases"/>
    <property type="match status" value="1"/>
</dbReference>
<reference evidence="4 5" key="1">
    <citation type="submission" date="2018-06" db="EMBL/GenBank/DDBJ databases">
        <authorList>
            <consortium name="Pathogen Informatics"/>
            <person name="Doyle S."/>
        </authorList>
    </citation>
    <scope>NUCLEOTIDE SEQUENCE [LARGE SCALE GENOMIC DNA]</scope>
    <source>
        <strain evidence="4 5">NCTC10742</strain>
    </source>
</reference>
<dbReference type="InterPro" id="IPR036388">
    <property type="entry name" value="WH-like_DNA-bd_sf"/>
</dbReference>
<dbReference type="InterPro" id="IPR003593">
    <property type="entry name" value="AAA+_ATPase"/>
</dbReference>
<evidence type="ECO:0000313" key="4">
    <source>
        <dbReference type="EMBL" id="STZ42147.1"/>
    </source>
</evidence>
<gene>
    <name evidence="4" type="ORF">NCTC10742_01358</name>
</gene>
<accession>A0A378SL80</accession>
<evidence type="ECO:0000256" key="2">
    <source>
        <dbReference type="ARBA" id="ARBA00022840"/>
    </source>
</evidence>
<dbReference type="Pfam" id="PF13191">
    <property type="entry name" value="AAA_16"/>
    <property type="match status" value="1"/>
</dbReference>
<protein>
    <submittedName>
        <fullName evidence="4">Response regulator containing a CheY-like receiver domain and an HTH DNA-binding domain</fullName>
    </submittedName>
</protein>
<dbReference type="CDD" id="cd06170">
    <property type="entry name" value="LuxR_C_like"/>
    <property type="match status" value="1"/>
</dbReference>
<evidence type="ECO:0000256" key="1">
    <source>
        <dbReference type="ARBA" id="ARBA00022741"/>
    </source>
</evidence>
<dbReference type="Gene3D" id="1.10.10.10">
    <property type="entry name" value="Winged helix-like DNA-binding domain superfamily/Winged helix DNA-binding domain"/>
    <property type="match status" value="1"/>
</dbReference>
<dbReference type="AlphaFoldDB" id="A0A378SL80"/>
<keyword evidence="4" id="KW-0238">DNA-binding</keyword>
<dbReference type="PROSITE" id="PS50043">
    <property type="entry name" value="HTH_LUXR_2"/>
    <property type="match status" value="1"/>
</dbReference>
<keyword evidence="2" id="KW-0067">ATP-binding</keyword>
<dbReference type="InterPro" id="IPR027417">
    <property type="entry name" value="P-loop_NTPase"/>
</dbReference>
<dbReference type="InterPro" id="IPR000792">
    <property type="entry name" value="Tscrpt_reg_LuxR_C"/>
</dbReference>
<dbReference type="EMBL" id="UGQM01000001">
    <property type="protein sequence ID" value="STZ42147.1"/>
    <property type="molecule type" value="Genomic_DNA"/>
</dbReference>
<dbReference type="Proteomes" id="UP000254291">
    <property type="component" value="Unassembled WGS sequence"/>
</dbReference>
<organism evidence="4 5">
    <name type="scientific">Mycolicibacterium gilvum</name>
    <dbReference type="NCBI Taxonomy" id="1804"/>
    <lineage>
        <taxon>Bacteria</taxon>
        <taxon>Bacillati</taxon>
        <taxon>Actinomycetota</taxon>
        <taxon>Actinomycetes</taxon>
        <taxon>Mycobacteriales</taxon>
        <taxon>Mycobacteriaceae</taxon>
        <taxon>Mycolicibacterium</taxon>
    </lineage>
</organism>
<evidence type="ECO:0000259" key="3">
    <source>
        <dbReference type="PROSITE" id="PS50043"/>
    </source>
</evidence>
<dbReference type="RefSeq" id="WP_115326815.1">
    <property type="nucleotide sequence ID" value="NZ_JACKST010000122.1"/>
</dbReference>
<keyword evidence="1" id="KW-0547">Nucleotide-binding</keyword>
<dbReference type="GO" id="GO:0005737">
    <property type="term" value="C:cytoplasm"/>
    <property type="evidence" value="ECO:0007669"/>
    <property type="project" value="TreeGrafter"/>
</dbReference>
<dbReference type="GO" id="GO:0005524">
    <property type="term" value="F:ATP binding"/>
    <property type="evidence" value="ECO:0007669"/>
    <property type="project" value="UniProtKB-KW"/>
</dbReference>
<proteinExistence type="predicted"/>
<sequence length="871" mass="93518">MLDHWPLIGRANELDEAVSLISARAYRGITLTGKPGVGKSRLAREVVQALSCDGWTVRRASATATSRSIPLGAFAQWAEDFEGAPLALARKVIASLTAGAESDRLLVFVDDAHLLDDLSALVVHQLVQTEQATAIVTIRTGERAPDAVSALWKDGLLQRRELQPLSHRQTDTLLAAVLGAAPDRHCSDRLWHLTHGNVLFMRQVVEQETRAVRMITRDGAARWLGNLAVSSSLAELVDSQIGAIPDSVRDVVDFVSVAEPLEWHTLRLLADQAAVEEAEQRELIRTTDDAVYIGHPMYGEVRRNRCGPSRLRRLRGQIAQAMKDSSGSANAVRRGLLWLESDLPPDPDVLLAAANAASSLLDFDTAERLLTAAADAGGGANARVNLAYNLFMLQKGQVASEVIDSIDAAETSRSAFINDVIMRAANLLWPLRSPEESSRVIDEALVDATGARRHQLLVFRASQLSLAARPVDVLEVVEGIDYSELDAFGTTVGLCAETLAFAELGQPDKAVSKAIEGLRVAEITDQNRFLRQPLVEFQTFALTAAGFIGEAVDVAEDYVEGQRGEPASAQAVASEILGMAALAAGNLGGALRHLPAQFMSDDPDLAVSNSYWVASSFYRFHLLRAQALARSGAVDAATEALETARAHRHPSYVYVESTEPLTEAWVAAARQQLVEARRLARTAAEKAREHDQRAREVWCLQTAAQFDDTHAAVRLAELATFVKGPRVAVAARYAAAVSADDAGGLHQASVDFEAMGDLLAAADAAAQASTSYHRAGEADRAMAAAARARRLAAVCGGATSPALAAAVFAPQFTRREREIAILVARGLSNRDIAQALSLSVRTVESHIYNASNKAGLTSRSALADAIRDLVN</sequence>
<dbReference type="SUPFAM" id="SSF52540">
    <property type="entry name" value="P-loop containing nucleoside triphosphate hydrolases"/>
    <property type="match status" value="1"/>
</dbReference>
<dbReference type="PRINTS" id="PR00038">
    <property type="entry name" value="HTHLUXR"/>
</dbReference>
<dbReference type="SUPFAM" id="SSF46894">
    <property type="entry name" value="C-terminal effector domain of the bipartite response regulators"/>
    <property type="match status" value="1"/>
</dbReference>
<dbReference type="InterPro" id="IPR041664">
    <property type="entry name" value="AAA_16"/>
</dbReference>
<name>A0A378SL80_9MYCO</name>